<comment type="caution">
    <text evidence="1">The sequence shown here is derived from an EMBL/GenBank/DDBJ whole genome shotgun (WGS) entry which is preliminary data.</text>
</comment>
<dbReference type="Proteomes" id="UP000622475">
    <property type="component" value="Unassembled WGS sequence"/>
</dbReference>
<evidence type="ECO:0000313" key="1">
    <source>
        <dbReference type="EMBL" id="MBE9662935.1"/>
    </source>
</evidence>
<keyword evidence="2" id="KW-1185">Reference proteome</keyword>
<name>A0A929KYL8_9SPHI</name>
<evidence type="ECO:0000313" key="2">
    <source>
        <dbReference type="Proteomes" id="UP000622475"/>
    </source>
</evidence>
<protein>
    <submittedName>
        <fullName evidence="1">Uncharacterized protein</fullName>
    </submittedName>
</protein>
<sequence>MESVKHSQVTCQKRDMIADKVEHPTYGTKITLISAETSSYVSAIPTPNSSEEVSKK</sequence>
<accession>A0A929KYL8</accession>
<gene>
    <name evidence="1" type="ORF">IRJ16_13665</name>
</gene>
<reference evidence="1" key="1">
    <citation type="submission" date="2020-10" db="EMBL/GenBank/DDBJ databases">
        <title>Mucilaginibacter mali sp. nov., isolated from rhizosphere soil of apple orchard.</title>
        <authorList>
            <person name="Lee J.-S."/>
            <person name="Kim H.S."/>
            <person name="Kim J.-S."/>
        </authorList>
    </citation>
    <scope>NUCLEOTIDE SEQUENCE</scope>
    <source>
        <strain evidence="1">KCTC 22746</strain>
    </source>
</reference>
<dbReference type="RefSeq" id="WP_194112173.1">
    <property type="nucleotide sequence ID" value="NZ_JADFFL010000005.1"/>
</dbReference>
<organism evidence="1 2">
    <name type="scientific">Mucilaginibacter myungsuensis</name>
    <dbReference type="NCBI Taxonomy" id="649104"/>
    <lineage>
        <taxon>Bacteria</taxon>
        <taxon>Pseudomonadati</taxon>
        <taxon>Bacteroidota</taxon>
        <taxon>Sphingobacteriia</taxon>
        <taxon>Sphingobacteriales</taxon>
        <taxon>Sphingobacteriaceae</taxon>
        <taxon>Mucilaginibacter</taxon>
    </lineage>
</organism>
<dbReference type="AlphaFoldDB" id="A0A929KYL8"/>
<dbReference type="EMBL" id="JADFFL010000005">
    <property type="protein sequence ID" value="MBE9662935.1"/>
    <property type="molecule type" value="Genomic_DNA"/>
</dbReference>
<proteinExistence type="predicted"/>